<organism evidence="1 2">
    <name type="scientific">Lactococcus garvieae</name>
    <dbReference type="NCBI Taxonomy" id="1363"/>
    <lineage>
        <taxon>Bacteria</taxon>
        <taxon>Bacillati</taxon>
        <taxon>Bacillota</taxon>
        <taxon>Bacilli</taxon>
        <taxon>Lactobacillales</taxon>
        <taxon>Streptococcaceae</taxon>
        <taxon>Lactococcus</taxon>
    </lineage>
</organism>
<name>A0AAX3NDP6_9LACT</name>
<evidence type="ECO:0000313" key="1">
    <source>
        <dbReference type="EMBL" id="WEA14111.1"/>
    </source>
</evidence>
<dbReference type="Proteomes" id="UP001217324">
    <property type="component" value="Chromosome"/>
</dbReference>
<proteinExistence type="predicted"/>
<evidence type="ECO:0000313" key="2">
    <source>
        <dbReference type="Proteomes" id="UP001217324"/>
    </source>
</evidence>
<gene>
    <name evidence="1" type="ORF">PWF74_01100</name>
</gene>
<dbReference type="EMBL" id="CP118627">
    <property type="protein sequence ID" value="WEA14111.1"/>
    <property type="molecule type" value="Genomic_DNA"/>
</dbReference>
<sequence length="49" mass="5767">MTEEWVVQAELNGRFGAVRRSDANGTRRTFETREAAQKYCDMRNEEKND</sequence>
<dbReference type="RefSeq" id="WP_274978378.1">
    <property type="nucleotide sequence ID" value="NZ_CP118627.1"/>
</dbReference>
<protein>
    <recommendedName>
        <fullName evidence="3">AP2-like integrase N-terminal domain-containing protein</fullName>
    </recommendedName>
</protein>
<reference evidence="1" key="1">
    <citation type="submission" date="2023-02" db="EMBL/GenBank/DDBJ databases">
        <title>Comparative genomics and fermentation flavor characterization of five lactic acid bacteria reveal flavor biosynthesis metabolic pathways in fermented muskmelon puree.</title>
        <authorList>
            <person name="Yuan L."/>
            <person name="Li M."/>
            <person name="Xu X."/>
            <person name="Lao F."/>
            <person name="Wu J."/>
        </authorList>
    </citation>
    <scope>NUCLEOTIDE SEQUENCE</scope>
    <source>
        <strain evidence="1">Pa-2</strain>
    </source>
</reference>
<dbReference type="AlphaFoldDB" id="A0AAX3NDP6"/>
<accession>A0AAX3NDP6</accession>
<evidence type="ECO:0008006" key="3">
    <source>
        <dbReference type="Google" id="ProtNLM"/>
    </source>
</evidence>